<dbReference type="Gene3D" id="1.10.510.10">
    <property type="entry name" value="Transferase(Phosphotransferase) domain 1"/>
    <property type="match status" value="1"/>
</dbReference>
<feature type="domain" description="Protein kinase" evidence="2">
    <location>
        <begin position="87"/>
        <end position="483"/>
    </location>
</feature>
<feature type="repeat" description="ANK" evidence="1">
    <location>
        <begin position="1250"/>
        <end position="1282"/>
    </location>
</feature>
<dbReference type="SUPFAM" id="SSF56112">
    <property type="entry name" value="Protein kinase-like (PK-like)"/>
    <property type="match status" value="1"/>
</dbReference>
<dbReference type="PROSITE" id="PS50297">
    <property type="entry name" value="ANK_REP_REGION"/>
    <property type="match status" value="1"/>
</dbReference>
<dbReference type="Pfam" id="PF00069">
    <property type="entry name" value="Pkinase"/>
    <property type="match status" value="1"/>
</dbReference>
<dbReference type="SUPFAM" id="SSF48403">
    <property type="entry name" value="Ankyrin repeat"/>
    <property type="match status" value="1"/>
</dbReference>
<evidence type="ECO:0000313" key="5">
    <source>
        <dbReference type="Proteomes" id="UP000006039"/>
    </source>
</evidence>
<protein>
    <submittedName>
        <fullName evidence="3">Serine/threonine protein kinase</fullName>
    </submittedName>
</protein>
<dbReference type="SMART" id="SM00248">
    <property type="entry name" value="ANK"/>
    <property type="match status" value="6"/>
</dbReference>
<dbReference type="InterPro" id="IPR050167">
    <property type="entry name" value="Ser_Thr_protein_kinase"/>
</dbReference>
<dbReference type="InterPro" id="IPR008271">
    <property type="entry name" value="Ser/Thr_kinase_AS"/>
</dbReference>
<reference evidence="3" key="2">
    <citation type="submission" date="2010-07" db="EMBL/GenBank/DDBJ databases">
        <authorList>
            <consortium name="The Broad Institute Genome Sequencing Platform"/>
            <consortium name="Broad Institute Genome Sequencing Center for Infectious Disease"/>
            <person name="Ma L.-J."/>
            <person name="Dead R."/>
            <person name="Young S."/>
            <person name="Zeng Q."/>
            <person name="Koehrsen M."/>
            <person name="Alvarado L."/>
            <person name="Berlin A."/>
            <person name="Chapman S.B."/>
            <person name="Chen Z."/>
            <person name="Freedman E."/>
            <person name="Gellesch M."/>
            <person name="Goldberg J."/>
            <person name="Griggs A."/>
            <person name="Gujja S."/>
            <person name="Heilman E.R."/>
            <person name="Heiman D."/>
            <person name="Hepburn T."/>
            <person name="Howarth C."/>
            <person name="Jen D."/>
            <person name="Larson L."/>
            <person name="Mehta T."/>
            <person name="Neiman D."/>
            <person name="Pearson M."/>
            <person name="Roberts A."/>
            <person name="Saif S."/>
            <person name="Shea T."/>
            <person name="Shenoy N."/>
            <person name="Sisk P."/>
            <person name="Stolte C."/>
            <person name="Sykes S."/>
            <person name="Walk T."/>
            <person name="White J."/>
            <person name="Yandava C."/>
            <person name="Haas B."/>
            <person name="Nusbaum C."/>
            <person name="Birren B."/>
        </authorList>
    </citation>
    <scope>NUCLEOTIDE SEQUENCE</scope>
    <source>
        <strain evidence="3">R3-111a-1</strain>
    </source>
</reference>
<dbReference type="Gene3D" id="1.25.40.20">
    <property type="entry name" value="Ankyrin repeat-containing domain"/>
    <property type="match status" value="2"/>
</dbReference>
<proteinExistence type="predicted"/>
<evidence type="ECO:0000256" key="1">
    <source>
        <dbReference type="PROSITE-ProRule" id="PRU00023"/>
    </source>
</evidence>
<dbReference type="GO" id="GO:0005524">
    <property type="term" value="F:ATP binding"/>
    <property type="evidence" value="ECO:0007669"/>
    <property type="project" value="InterPro"/>
</dbReference>
<dbReference type="InterPro" id="IPR002110">
    <property type="entry name" value="Ankyrin_rpt"/>
</dbReference>
<evidence type="ECO:0000259" key="2">
    <source>
        <dbReference type="PROSITE" id="PS50011"/>
    </source>
</evidence>
<dbReference type="RefSeq" id="XP_009229220.1">
    <property type="nucleotide sequence ID" value="XM_009230956.1"/>
</dbReference>
<dbReference type="GO" id="GO:0051094">
    <property type="term" value="P:positive regulation of developmental process"/>
    <property type="evidence" value="ECO:0007669"/>
    <property type="project" value="UniProtKB-ARBA"/>
</dbReference>
<dbReference type="Pfam" id="PF00023">
    <property type="entry name" value="Ank"/>
    <property type="match status" value="1"/>
</dbReference>
<dbReference type="GO" id="GO:0004674">
    <property type="term" value="F:protein serine/threonine kinase activity"/>
    <property type="evidence" value="ECO:0007669"/>
    <property type="project" value="UniProtKB-KW"/>
</dbReference>
<organism evidence="3">
    <name type="scientific">Gaeumannomyces tritici (strain R3-111a-1)</name>
    <name type="common">Wheat and barley take-all root rot fungus</name>
    <name type="synonym">Gaeumannomyces graminis var. tritici</name>
    <dbReference type="NCBI Taxonomy" id="644352"/>
    <lineage>
        <taxon>Eukaryota</taxon>
        <taxon>Fungi</taxon>
        <taxon>Dikarya</taxon>
        <taxon>Ascomycota</taxon>
        <taxon>Pezizomycotina</taxon>
        <taxon>Sordariomycetes</taxon>
        <taxon>Sordariomycetidae</taxon>
        <taxon>Magnaporthales</taxon>
        <taxon>Magnaporthaceae</taxon>
        <taxon>Gaeumannomyces</taxon>
    </lineage>
</organism>
<reference evidence="5" key="1">
    <citation type="submission" date="2010-07" db="EMBL/GenBank/DDBJ databases">
        <title>The genome sequence of Gaeumannomyces graminis var. tritici strain R3-111a-1.</title>
        <authorList>
            <consortium name="The Broad Institute Genome Sequencing Platform"/>
            <person name="Ma L.-J."/>
            <person name="Dead R."/>
            <person name="Young S."/>
            <person name="Zeng Q."/>
            <person name="Koehrsen M."/>
            <person name="Alvarado L."/>
            <person name="Berlin A."/>
            <person name="Chapman S.B."/>
            <person name="Chen Z."/>
            <person name="Freedman E."/>
            <person name="Gellesch M."/>
            <person name="Goldberg J."/>
            <person name="Griggs A."/>
            <person name="Gujja S."/>
            <person name="Heilman E.R."/>
            <person name="Heiman D."/>
            <person name="Hepburn T."/>
            <person name="Howarth C."/>
            <person name="Jen D."/>
            <person name="Larson L."/>
            <person name="Mehta T."/>
            <person name="Neiman D."/>
            <person name="Pearson M."/>
            <person name="Roberts A."/>
            <person name="Saif S."/>
            <person name="Shea T."/>
            <person name="Shenoy N."/>
            <person name="Sisk P."/>
            <person name="Stolte C."/>
            <person name="Sykes S."/>
            <person name="Walk T."/>
            <person name="White J."/>
            <person name="Yandava C."/>
            <person name="Haas B."/>
            <person name="Nusbaum C."/>
            <person name="Birren B."/>
        </authorList>
    </citation>
    <scope>NUCLEOTIDE SEQUENCE [LARGE SCALE GENOMIC DNA]</scope>
    <source>
        <strain evidence="5">R3-111a-1</strain>
    </source>
</reference>
<dbReference type="EnsemblFungi" id="EJT69435">
    <property type="protein sequence ID" value="EJT69435"/>
    <property type="gene ID" value="GGTG_13054"/>
</dbReference>
<dbReference type="SMART" id="SM00220">
    <property type="entry name" value="S_TKc"/>
    <property type="match status" value="1"/>
</dbReference>
<dbReference type="InterPro" id="IPR000719">
    <property type="entry name" value="Prot_kinase_dom"/>
</dbReference>
<evidence type="ECO:0000313" key="3">
    <source>
        <dbReference type="EMBL" id="EJT69435.1"/>
    </source>
</evidence>
<dbReference type="InterPro" id="IPR011009">
    <property type="entry name" value="Kinase-like_dom_sf"/>
</dbReference>
<sequence>MSSYGSALPNRLRWSTAGSFSSAPLGTSTARLAAKRIQAATEKRENELAKLQERLADRSSHAATGIASFMAVVATIDPPFKPRTPHRPWSISAGHGAHGSVEVHRYVPGRNFNVFNDSSEIKLLAYEPDMTRTGDYYAVKRLASLDDSPASSSPSSPSSSSRRNAFALLADELRILAHPDLRGHPNLVYLFGVSHTPSRGGSSATATGLTEPNLVLQEGDCGDLYSFYRDVDMRFDRHTLPEVKLSLCFDIARGVEALHHHGVVHCDLKPQNILIRRRQGRNGAVLRCKSELEAGQVALDALVGKSPFVAMLADFGGSIIMADFPDNDREGTGIRPRVFTPRWCAPECHSRAEIPRALLPRVDIYSAGLIFAFIFLEGRDVFTQAVDRGAMHEHDVPLDDKTVRALKMSDRVLELAQEEVRGFETTAFGVTATGQRLYVSRHPCYHPAVADVFCAVLELALKTDAGARVENATDLLAPWHRALQGNFHVDNQLSYSQPEAFRAFASGRMGGKDYFSTGNVCARSQGEQCSKVLPAFPGGLSDINCGVFDIRKSFSVFRASLTSNLKTDINNDLKQDAEIVKSLQQLVVPPRRIEDLVTPSQLKRAADCAYQLCVACLEGFGRPRDDSEALEWMRLAAEWGSIAARADLLPLSVSLGKAPSDSTDANLSWASYTISQGESHQGTVQALHKVNPDACAEAIAKHRARVCEKLSRAHKPQTRPGWVAGRFGLQQRGPPHLHMLEKYQSISAGGMPALLLKGGWTALHCAVLEPSRTSVIGGATINEALVKVQTLVETDGEDVRRLTLADSYTALDLAMGRGDVEMVRYLLSQHRLLEPPFRPRTCPLQNVACLPEDVIEEVVDAVVSMAPELAIHGRNPTTGRTALLNVLLTKDPVLPAGRSAAIKSLLESGANPLARTTMEPWPASALLAAVGDLDVASVNLMLEAIGLLGHATPAATAARPEPANELVCAFLRLMQKPRSVQLTRDVAAYKHDLGATVKLVLGADVAAELPHVCRGVRHDVLGLACYYGQDETMQAILDAVPPSARTTHPATARTLGPGDGGVDALKTAIDCGFAAAVDLLLPLMAGRREIGARDLLLHGAMHHQPALVPGLLAHFERAGREPEVLEFQDQWGATVLDLALEYGNFDLARHLVSRGARHDVYRLKGDHSIDEGLQSPLAAALPRMESIRFLMGLTPAPSLVVTSTGLNVFHVLAAEEKLIGTTVGRAEFLRVLEYFYNLDPTLIHARGGTRGLTPLHIVSLHYSETVGAFLHQHGADVNAESAVGSHSPLDVLHLHEDGDRGPDNHLTIDYRGPGGPRTGMAICDYGMAGPAYWKLEARLAARLRELYGLWGAERGVEWRMQRLGLSRSDLLFGGAITAYEEGADGRTRVMTYTS</sequence>
<keyword evidence="1" id="KW-0040">ANK repeat</keyword>
<dbReference type="InterPro" id="IPR036770">
    <property type="entry name" value="Ankyrin_rpt-contain_sf"/>
</dbReference>
<dbReference type="EMBL" id="GL385404">
    <property type="protein sequence ID" value="EJT69435.1"/>
    <property type="molecule type" value="Genomic_DNA"/>
</dbReference>
<reference evidence="4" key="5">
    <citation type="submission" date="2018-04" db="UniProtKB">
        <authorList>
            <consortium name="EnsemblFungi"/>
        </authorList>
    </citation>
    <scope>IDENTIFICATION</scope>
    <source>
        <strain evidence="4">R3-111a-1</strain>
    </source>
</reference>
<dbReference type="PROSITE" id="PS50088">
    <property type="entry name" value="ANK_REPEAT"/>
    <property type="match status" value="1"/>
</dbReference>
<dbReference type="PANTHER" id="PTHR23257">
    <property type="entry name" value="SERINE-THREONINE PROTEIN KINASE"/>
    <property type="match status" value="1"/>
</dbReference>
<gene>
    <name evidence="4" type="primary">20353512</name>
    <name evidence="3" type="ORF">GGTG_13054</name>
</gene>
<dbReference type="CDD" id="cd00180">
    <property type="entry name" value="PKc"/>
    <property type="match status" value="1"/>
</dbReference>
<dbReference type="PROSITE" id="PS50011">
    <property type="entry name" value="PROTEIN_KINASE_DOM"/>
    <property type="match status" value="1"/>
</dbReference>
<dbReference type="InterPro" id="IPR006597">
    <property type="entry name" value="Sel1-like"/>
</dbReference>
<accession>J3PHS3</accession>
<dbReference type="PANTHER" id="PTHR23257:SF706">
    <property type="entry name" value="PROTO-ONCOGENE SERINE_THREONINE-PROTEIN KINASE MOS"/>
    <property type="match status" value="1"/>
</dbReference>
<dbReference type="HOGENOM" id="CLU_254737_0_0_1"/>
<dbReference type="GO" id="GO:0007165">
    <property type="term" value="P:signal transduction"/>
    <property type="evidence" value="ECO:0007669"/>
    <property type="project" value="TreeGrafter"/>
</dbReference>
<reference evidence="4" key="4">
    <citation type="journal article" date="2015" name="G3 (Bethesda)">
        <title>Genome sequences of three phytopathogenic species of the Magnaporthaceae family of fungi.</title>
        <authorList>
            <person name="Okagaki L.H."/>
            <person name="Nunes C.C."/>
            <person name="Sailsbery J."/>
            <person name="Clay B."/>
            <person name="Brown D."/>
            <person name="John T."/>
            <person name="Oh Y."/>
            <person name="Young N."/>
            <person name="Fitzgerald M."/>
            <person name="Haas B.J."/>
            <person name="Zeng Q."/>
            <person name="Young S."/>
            <person name="Adiconis X."/>
            <person name="Fan L."/>
            <person name="Levin J.Z."/>
            <person name="Mitchell T.K."/>
            <person name="Okubara P.A."/>
            <person name="Farman M.L."/>
            <person name="Kohn L.M."/>
            <person name="Birren B."/>
            <person name="Ma L.-J."/>
            <person name="Dean R.A."/>
        </authorList>
    </citation>
    <scope>NUCLEOTIDE SEQUENCE</scope>
    <source>
        <strain evidence="4">R3-111a-1</strain>
    </source>
</reference>
<keyword evidence="3" id="KW-0418">Kinase</keyword>
<keyword evidence="3" id="KW-0723">Serine/threonine-protein kinase</keyword>
<dbReference type="OrthoDB" id="4779790at2759"/>
<keyword evidence="3" id="KW-0808">Transferase</keyword>
<keyword evidence="5" id="KW-1185">Reference proteome</keyword>
<dbReference type="GeneID" id="20353512"/>
<name>J3PHS3_GAET3</name>
<reference evidence="3" key="3">
    <citation type="submission" date="2010-09" db="EMBL/GenBank/DDBJ databases">
        <title>Annotation of Gaeumannomyces graminis var. tritici R3-111a-1.</title>
        <authorList>
            <consortium name="The Broad Institute Genome Sequencing Platform"/>
            <person name="Ma L.-J."/>
            <person name="Dead R."/>
            <person name="Young S.K."/>
            <person name="Zeng Q."/>
            <person name="Gargeya S."/>
            <person name="Fitzgerald M."/>
            <person name="Haas B."/>
            <person name="Abouelleil A."/>
            <person name="Alvarado L."/>
            <person name="Arachchi H.M."/>
            <person name="Berlin A."/>
            <person name="Brown A."/>
            <person name="Chapman S.B."/>
            <person name="Chen Z."/>
            <person name="Dunbar C."/>
            <person name="Freedman E."/>
            <person name="Gearin G."/>
            <person name="Gellesch M."/>
            <person name="Goldberg J."/>
            <person name="Griggs A."/>
            <person name="Gujja S."/>
            <person name="Heiman D."/>
            <person name="Howarth C."/>
            <person name="Larson L."/>
            <person name="Lui A."/>
            <person name="MacDonald P.J.P."/>
            <person name="Mehta T."/>
            <person name="Montmayeur A."/>
            <person name="Murphy C."/>
            <person name="Neiman D."/>
            <person name="Pearson M."/>
            <person name="Priest M."/>
            <person name="Roberts A."/>
            <person name="Saif S."/>
            <person name="Shea T."/>
            <person name="Shenoy N."/>
            <person name="Sisk P."/>
            <person name="Stolte C."/>
            <person name="Sykes S."/>
            <person name="Yandava C."/>
            <person name="Wortman J."/>
            <person name="Nusbaum C."/>
            <person name="Birren B."/>
        </authorList>
    </citation>
    <scope>NUCLEOTIDE SEQUENCE</scope>
    <source>
        <strain evidence="3">R3-111a-1</strain>
    </source>
</reference>
<dbReference type="GO" id="GO:0005737">
    <property type="term" value="C:cytoplasm"/>
    <property type="evidence" value="ECO:0007669"/>
    <property type="project" value="TreeGrafter"/>
</dbReference>
<dbReference type="STRING" id="644352.J3PHS3"/>
<evidence type="ECO:0000313" key="4">
    <source>
        <dbReference type="EnsemblFungi" id="EJT69435"/>
    </source>
</evidence>
<dbReference type="VEuPathDB" id="FungiDB:GGTG_13054"/>
<dbReference type="PROSITE" id="PS00108">
    <property type="entry name" value="PROTEIN_KINASE_ST"/>
    <property type="match status" value="1"/>
</dbReference>
<dbReference type="Proteomes" id="UP000006039">
    <property type="component" value="Unassembled WGS sequence"/>
</dbReference>
<dbReference type="SMART" id="SM00671">
    <property type="entry name" value="SEL1"/>
    <property type="match status" value="1"/>
</dbReference>